<accession>A0A840VVI8</accession>
<reference evidence="1 2" key="1">
    <citation type="submission" date="2020-08" db="EMBL/GenBank/DDBJ databases">
        <title>Sequencing the genomes of 1000 actinobacteria strains.</title>
        <authorList>
            <person name="Klenk H.-P."/>
        </authorList>
    </citation>
    <scope>NUCLEOTIDE SEQUENCE [LARGE SCALE GENOMIC DNA]</scope>
    <source>
        <strain evidence="1 2">DSM 103125</strain>
    </source>
</reference>
<name>A0A840VVI8_9ACTN</name>
<dbReference type="AlphaFoldDB" id="A0A840VVI8"/>
<dbReference type="Gene3D" id="2.40.10.10">
    <property type="entry name" value="Trypsin-like serine proteases"/>
    <property type="match status" value="2"/>
</dbReference>
<dbReference type="InterPro" id="IPR043504">
    <property type="entry name" value="Peptidase_S1_PA_chymotrypsin"/>
</dbReference>
<evidence type="ECO:0000313" key="2">
    <source>
        <dbReference type="Proteomes" id="UP000586947"/>
    </source>
</evidence>
<evidence type="ECO:0000313" key="1">
    <source>
        <dbReference type="EMBL" id="MBB5481262.1"/>
    </source>
</evidence>
<dbReference type="Pfam" id="PF13365">
    <property type="entry name" value="Trypsin_2"/>
    <property type="match status" value="1"/>
</dbReference>
<dbReference type="SUPFAM" id="SSF50494">
    <property type="entry name" value="Trypsin-like serine proteases"/>
    <property type="match status" value="1"/>
</dbReference>
<dbReference type="EMBL" id="JACHDP010000001">
    <property type="protein sequence ID" value="MBB5481262.1"/>
    <property type="molecule type" value="Genomic_DNA"/>
</dbReference>
<evidence type="ECO:0008006" key="3">
    <source>
        <dbReference type="Google" id="ProtNLM"/>
    </source>
</evidence>
<keyword evidence="2" id="KW-1185">Reference proteome</keyword>
<sequence length="559" mass="60263">MTFSHGNERWPVRVRSEHGDVLGAGMALDDRRVLTCAHVVSAGGETESLSTEPTWPVYVDLVGQSVSRSVPARVVPGCWWPPTHDGRDDLALLELEEPAPQGPFAPLRRMRRTWDRRVIMYGFPETLEHGVFVEARLTGRSGAGRERIQMVSATTGPQVSPGFSGAAVVDADTGHVVGMVVSTYQDGDHDRDVIGGAEPGSGLSWMIPVETILGRLSWIRDQVPGESSVDLSFRATEGTPADPRVARQLVDFFGRHLPGNVLVIVVNHRDSGVAAAVRQAAVLSSRELRPPIDPHQDILAPPIGSIDLALDAADKSTKDVSQRIADWAGAADAATTEADSDRAIETTPRSIIINNIDEAAEPETLLSEVVLPLVDQAPTRDLRMLLTFRGESIPLRTTLLASRVAGLQSAEEAARLAYRRAAAVVADVPRLRPVATELRIQLTKLRAAAATTDGDTLAALLASTERATDRALRRAESVRREIVTREDLWSELRGRLGAYLAMAVQHGFSEDAALGTSYRHAHDLLMAAPCDLVITEVAVRQYAEAVAQRVGGQHGGSSS</sequence>
<dbReference type="Proteomes" id="UP000586947">
    <property type="component" value="Unassembled WGS sequence"/>
</dbReference>
<dbReference type="RefSeq" id="WP_184186436.1">
    <property type="nucleotide sequence ID" value="NZ_BMNF01000004.1"/>
</dbReference>
<organism evidence="1 2">
    <name type="scientific">Micromonospora parathelypteridis</name>
    <dbReference type="NCBI Taxonomy" id="1839617"/>
    <lineage>
        <taxon>Bacteria</taxon>
        <taxon>Bacillati</taxon>
        <taxon>Actinomycetota</taxon>
        <taxon>Actinomycetes</taxon>
        <taxon>Micromonosporales</taxon>
        <taxon>Micromonosporaceae</taxon>
        <taxon>Micromonospora</taxon>
    </lineage>
</organism>
<comment type="caution">
    <text evidence="1">The sequence shown here is derived from an EMBL/GenBank/DDBJ whole genome shotgun (WGS) entry which is preliminary data.</text>
</comment>
<gene>
    <name evidence="1" type="ORF">HNR20_005767</name>
</gene>
<proteinExistence type="predicted"/>
<protein>
    <recommendedName>
        <fullName evidence="3">Trypsin-like peptidase domain-containing protein</fullName>
    </recommendedName>
</protein>
<dbReference type="InterPro" id="IPR009003">
    <property type="entry name" value="Peptidase_S1_PA"/>
</dbReference>